<dbReference type="EMBL" id="VOAH01000001">
    <property type="protein sequence ID" value="TVP41939.1"/>
    <property type="molecule type" value="Genomic_DNA"/>
</dbReference>
<gene>
    <name evidence="1" type="ORF">NARC_10345</name>
</gene>
<comment type="caution">
    <text evidence="1">The sequence shown here is derived from an EMBL/GenBank/DDBJ whole genome shotgun (WGS) entry which is preliminary data.</text>
</comment>
<reference evidence="1 2" key="1">
    <citation type="journal article" date="2019" name="Front. Microbiol.">
        <title>Ammonia Oxidation by the Arctic Terrestrial Thaumarchaeote Candidatus Nitrosocosmicus arcticus Is Stimulated by Increasing Temperatures.</title>
        <authorList>
            <person name="Alves R.J.E."/>
            <person name="Kerou M."/>
            <person name="Zappe A."/>
            <person name="Bittner R."/>
            <person name="Abby S.S."/>
            <person name="Schmidt H.A."/>
            <person name="Pfeifer K."/>
            <person name="Schleper C."/>
        </authorList>
    </citation>
    <scope>NUCLEOTIDE SEQUENCE [LARGE SCALE GENOMIC DNA]</scope>
    <source>
        <strain evidence="1 2">Kfb</strain>
    </source>
</reference>
<dbReference type="Gene3D" id="3.30.70.3090">
    <property type="entry name" value="ORF SCO4226, nickel-binding ferredoxin-like monomer"/>
    <property type="match status" value="1"/>
</dbReference>
<dbReference type="OrthoDB" id="8127at2157"/>
<protein>
    <recommendedName>
        <fullName evidence="3">DUF4242 domain-containing protein</fullName>
    </recommendedName>
</protein>
<dbReference type="AlphaFoldDB" id="A0A557SZA6"/>
<evidence type="ECO:0000313" key="2">
    <source>
        <dbReference type="Proteomes" id="UP000315289"/>
    </source>
</evidence>
<sequence>MAIFLDVHKVPFKEENLQELVNAPIDEYGVAHVNLFYNMEAGVCFCLLSAPDKEAVIKHHDKVNIECEWITEVSMATGNESLKFTTR</sequence>
<evidence type="ECO:0008006" key="3">
    <source>
        <dbReference type="Google" id="ProtNLM"/>
    </source>
</evidence>
<dbReference type="InterPro" id="IPR025336">
    <property type="entry name" value="SCO4226-like"/>
</dbReference>
<proteinExistence type="predicted"/>
<dbReference type="Proteomes" id="UP000315289">
    <property type="component" value="Unassembled WGS sequence"/>
</dbReference>
<keyword evidence="2" id="KW-1185">Reference proteome</keyword>
<dbReference type="InterPro" id="IPR042557">
    <property type="entry name" value="SCO4226"/>
</dbReference>
<dbReference type="RefSeq" id="WP_144728454.1">
    <property type="nucleotide sequence ID" value="NZ_ML675578.1"/>
</dbReference>
<evidence type="ECO:0000313" key="1">
    <source>
        <dbReference type="EMBL" id="TVP41939.1"/>
    </source>
</evidence>
<name>A0A557SZA6_9ARCH</name>
<accession>A0A557SZA6</accession>
<dbReference type="Pfam" id="PF14026">
    <property type="entry name" value="SCO4226-like"/>
    <property type="match status" value="1"/>
</dbReference>
<organism evidence="1 2">
    <name type="scientific">Candidatus Nitrosocosmicus arcticus</name>
    <dbReference type="NCBI Taxonomy" id="2035267"/>
    <lineage>
        <taxon>Archaea</taxon>
        <taxon>Nitrososphaerota</taxon>
        <taxon>Nitrososphaeria</taxon>
        <taxon>Nitrososphaerales</taxon>
        <taxon>Nitrososphaeraceae</taxon>
        <taxon>Candidatus Nitrosocosmicus</taxon>
    </lineage>
</organism>